<evidence type="ECO:0000313" key="2">
    <source>
        <dbReference type="EMBL" id="KAJ8062027.1"/>
    </source>
</evidence>
<name>A0A9X0DHP2_9HELO</name>
<dbReference type="Proteomes" id="UP001152300">
    <property type="component" value="Unassembled WGS sequence"/>
</dbReference>
<accession>A0A9X0DHP2</accession>
<dbReference type="EMBL" id="JAPEIS010000011">
    <property type="protein sequence ID" value="KAJ8062027.1"/>
    <property type="molecule type" value="Genomic_DNA"/>
</dbReference>
<gene>
    <name evidence="2" type="ORF">OCU04_009808</name>
</gene>
<protein>
    <submittedName>
        <fullName evidence="2">Uncharacterized protein</fullName>
    </submittedName>
</protein>
<evidence type="ECO:0000313" key="3">
    <source>
        <dbReference type="Proteomes" id="UP001152300"/>
    </source>
</evidence>
<feature type="compositionally biased region" description="Basic and acidic residues" evidence="1">
    <location>
        <begin position="107"/>
        <end position="126"/>
    </location>
</feature>
<sequence length="126" mass="14209">MTMSGQNGIRNVLDHHLVVLDGFLHGSCANCHVNNLGKRCPLRPQKDYFLPALSKNARIASKGTSEEIWTEQFMAMDSDGRADVEDHANDVLNALRKARSRLRKLNNQKDDGKFERTDGNEDRVSE</sequence>
<proteinExistence type="predicted"/>
<feature type="region of interest" description="Disordered" evidence="1">
    <location>
        <begin position="102"/>
        <end position="126"/>
    </location>
</feature>
<organism evidence="2 3">
    <name type="scientific">Sclerotinia nivalis</name>
    <dbReference type="NCBI Taxonomy" id="352851"/>
    <lineage>
        <taxon>Eukaryota</taxon>
        <taxon>Fungi</taxon>
        <taxon>Dikarya</taxon>
        <taxon>Ascomycota</taxon>
        <taxon>Pezizomycotina</taxon>
        <taxon>Leotiomycetes</taxon>
        <taxon>Helotiales</taxon>
        <taxon>Sclerotiniaceae</taxon>
        <taxon>Sclerotinia</taxon>
    </lineage>
</organism>
<evidence type="ECO:0000256" key="1">
    <source>
        <dbReference type="SAM" id="MobiDB-lite"/>
    </source>
</evidence>
<dbReference type="OrthoDB" id="4338738at2759"/>
<reference evidence="2" key="1">
    <citation type="submission" date="2022-11" db="EMBL/GenBank/DDBJ databases">
        <title>Genome Resource of Sclerotinia nivalis Strain SnTB1, a Plant Pathogen Isolated from American Ginseng.</title>
        <authorList>
            <person name="Fan S."/>
        </authorList>
    </citation>
    <scope>NUCLEOTIDE SEQUENCE</scope>
    <source>
        <strain evidence="2">SnTB1</strain>
    </source>
</reference>
<dbReference type="AlphaFoldDB" id="A0A9X0DHP2"/>
<comment type="caution">
    <text evidence="2">The sequence shown here is derived from an EMBL/GenBank/DDBJ whole genome shotgun (WGS) entry which is preliminary data.</text>
</comment>
<keyword evidence="3" id="KW-1185">Reference proteome</keyword>